<proteinExistence type="predicted"/>
<evidence type="ECO:0000313" key="2">
    <source>
        <dbReference type="Proteomes" id="UP000198736"/>
    </source>
</evidence>
<protein>
    <submittedName>
        <fullName evidence="1">Uncharacterized protein</fullName>
    </submittedName>
</protein>
<dbReference type="EMBL" id="CZPZ01000003">
    <property type="protein sequence ID" value="CUS32900.1"/>
    <property type="molecule type" value="Genomic_DNA"/>
</dbReference>
<sequence>MPHPHRLKQLLVLDVLSTSSERLFINQRTFVITRQRFTPYFAGRHTEPQNKKAYWLSPAGFFV</sequence>
<dbReference type="STRING" id="1742973.COMA2_110149"/>
<gene>
    <name evidence="1" type="ORF">COMA2_110149</name>
</gene>
<organism evidence="1 2">
    <name type="scientific">Candidatus Nitrospira nitrificans</name>
    <dbReference type="NCBI Taxonomy" id="1742973"/>
    <lineage>
        <taxon>Bacteria</taxon>
        <taxon>Pseudomonadati</taxon>
        <taxon>Nitrospirota</taxon>
        <taxon>Nitrospiria</taxon>
        <taxon>Nitrospirales</taxon>
        <taxon>Nitrospiraceae</taxon>
        <taxon>Nitrospira</taxon>
    </lineage>
</organism>
<accession>A0A0S4LAT4</accession>
<dbReference type="AlphaFoldDB" id="A0A0S4LAT4"/>
<name>A0A0S4LAT4_9BACT</name>
<evidence type="ECO:0000313" key="1">
    <source>
        <dbReference type="EMBL" id="CUS32900.1"/>
    </source>
</evidence>
<keyword evidence="2" id="KW-1185">Reference proteome</keyword>
<reference evidence="2" key="1">
    <citation type="submission" date="2015-10" db="EMBL/GenBank/DDBJ databases">
        <authorList>
            <person name="Luecker S."/>
            <person name="Luecker S."/>
        </authorList>
    </citation>
    <scope>NUCLEOTIDE SEQUENCE [LARGE SCALE GENOMIC DNA]</scope>
</reference>
<dbReference type="Proteomes" id="UP000198736">
    <property type="component" value="Unassembled WGS sequence"/>
</dbReference>